<evidence type="ECO:0000313" key="3">
    <source>
        <dbReference type="Proteomes" id="UP000619101"/>
    </source>
</evidence>
<reference evidence="2 3" key="1">
    <citation type="submission" date="2020-08" db="EMBL/GenBank/DDBJ databases">
        <title>A Genomic Blueprint of the Chicken Gut Microbiome.</title>
        <authorList>
            <person name="Gilroy R."/>
            <person name="Ravi A."/>
            <person name="Getino M."/>
            <person name="Pursley I."/>
            <person name="Horton D.L."/>
            <person name="Alikhan N.-F."/>
            <person name="Baker D."/>
            <person name="Gharbi K."/>
            <person name="Hall N."/>
            <person name="Watson M."/>
            <person name="Adriaenssens E.M."/>
            <person name="Foster-Nyarko E."/>
            <person name="Jarju S."/>
            <person name="Secka A."/>
            <person name="Antonio M."/>
            <person name="Oren A."/>
            <person name="Chaudhuri R."/>
            <person name="La Ragione R.M."/>
            <person name="Hildebrand F."/>
            <person name="Pallen M.J."/>
        </authorList>
    </citation>
    <scope>NUCLEOTIDE SEQUENCE [LARGE SCALE GENOMIC DNA]</scope>
    <source>
        <strain evidence="2 3">A46</strain>
    </source>
</reference>
<comment type="caution">
    <text evidence="2">The sequence shown here is derived from an EMBL/GenBank/DDBJ whole genome shotgun (WGS) entry which is preliminary data.</text>
</comment>
<proteinExistence type="predicted"/>
<gene>
    <name evidence="2" type="ORF">H9635_19070</name>
</gene>
<evidence type="ECO:0000313" key="2">
    <source>
        <dbReference type="EMBL" id="MBD8038846.1"/>
    </source>
</evidence>
<organism evidence="2 3">
    <name type="scientific">Solibacillus faecavium</name>
    <dbReference type="NCBI Taxonomy" id="2762221"/>
    <lineage>
        <taxon>Bacteria</taxon>
        <taxon>Bacillati</taxon>
        <taxon>Bacillota</taxon>
        <taxon>Bacilli</taxon>
        <taxon>Bacillales</taxon>
        <taxon>Caryophanaceae</taxon>
        <taxon>Solibacillus</taxon>
    </lineage>
</organism>
<sequence>MQQSTLDKLNVLAKQDKGNKQAFKNIVIKLGVKPVQHFPKLRDKDGKAVKDEDGNDRRSENSDGYTYTFSDFETSRIVKVVLNKLYDVKPMEAYIVSGLGYDIRSGNMIFIDEDVKLMAYK</sequence>
<feature type="region of interest" description="Disordered" evidence="1">
    <location>
        <begin position="42"/>
        <end position="64"/>
    </location>
</feature>
<dbReference type="Proteomes" id="UP000619101">
    <property type="component" value="Unassembled WGS sequence"/>
</dbReference>
<evidence type="ECO:0000256" key="1">
    <source>
        <dbReference type="SAM" id="MobiDB-lite"/>
    </source>
</evidence>
<name>A0ABR8Y3W2_9BACL</name>
<protein>
    <submittedName>
        <fullName evidence="2">Uncharacterized protein</fullName>
    </submittedName>
</protein>
<feature type="compositionally biased region" description="Basic and acidic residues" evidence="1">
    <location>
        <begin position="42"/>
        <end position="61"/>
    </location>
</feature>
<keyword evidence="3" id="KW-1185">Reference proteome</keyword>
<dbReference type="EMBL" id="JACSPZ010000030">
    <property type="protein sequence ID" value="MBD8038846.1"/>
    <property type="molecule type" value="Genomic_DNA"/>
</dbReference>
<accession>A0ABR8Y3W2</accession>